<dbReference type="AlphaFoldDB" id="A0AB39BEA6"/>
<evidence type="ECO:0000313" key="2">
    <source>
        <dbReference type="EMBL" id="XDI04476.1"/>
    </source>
</evidence>
<evidence type="ECO:0000256" key="1">
    <source>
        <dbReference type="SAM" id="MobiDB-lite"/>
    </source>
</evidence>
<gene>
    <name evidence="2" type="ORF">ABFY20_14205</name>
</gene>
<proteinExistence type="predicted"/>
<protein>
    <submittedName>
        <fullName evidence="2">Uncharacterized protein</fullName>
    </submittedName>
</protein>
<dbReference type="EMBL" id="CP162511">
    <property type="protein sequence ID" value="XDI04476.1"/>
    <property type="molecule type" value="Genomic_DNA"/>
</dbReference>
<feature type="region of interest" description="Disordered" evidence="1">
    <location>
        <begin position="65"/>
        <end position="87"/>
    </location>
</feature>
<dbReference type="RefSeq" id="WP_368496876.1">
    <property type="nucleotide sequence ID" value="NZ_CP162511.1"/>
</dbReference>
<accession>A0AB39BEA6</accession>
<sequence>MRGLICVDSDGGITQVRAYASTLAATVALQDWALDPTDQWLLYDANWFAIGPRVQVDAVVASSQTRALPTQDLPSLPSDYQPNPLDE</sequence>
<reference evidence="2" key="1">
    <citation type="submission" date="2024-05" db="EMBL/GenBank/DDBJ databases">
        <title>Herbiconiux sp. A18JL235.</title>
        <authorList>
            <person name="Zhang G."/>
        </authorList>
    </citation>
    <scope>NUCLEOTIDE SEQUENCE</scope>
    <source>
        <strain evidence="2">A18JL235</strain>
    </source>
</reference>
<name>A0AB39BEA6_9MICO</name>
<organism evidence="2">
    <name type="scientific">Herbiconiux sp. A18JL235</name>
    <dbReference type="NCBI Taxonomy" id="3152363"/>
    <lineage>
        <taxon>Bacteria</taxon>
        <taxon>Bacillati</taxon>
        <taxon>Actinomycetota</taxon>
        <taxon>Actinomycetes</taxon>
        <taxon>Micrococcales</taxon>
        <taxon>Microbacteriaceae</taxon>
        <taxon>Herbiconiux</taxon>
    </lineage>
</organism>